<accession>A0A9E8HRB7</accession>
<keyword evidence="1" id="KW-0472">Membrane</keyword>
<dbReference type="EMBL" id="CP101527">
    <property type="protein sequence ID" value="UZW74354.1"/>
    <property type="molecule type" value="Genomic_DNA"/>
</dbReference>
<dbReference type="RefSeq" id="WP_251812473.1">
    <property type="nucleotide sequence ID" value="NZ_CP101527.1"/>
</dbReference>
<gene>
    <name evidence="2" type="ORF">NNL22_15195</name>
</gene>
<organism evidence="2 3">
    <name type="scientific">Alkalimarinus sediminis</name>
    <dbReference type="NCBI Taxonomy" id="1632866"/>
    <lineage>
        <taxon>Bacteria</taxon>
        <taxon>Pseudomonadati</taxon>
        <taxon>Pseudomonadota</taxon>
        <taxon>Gammaproteobacteria</taxon>
        <taxon>Alteromonadales</taxon>
        <taxon>Alteromonadaceae</taxon>
        <taxon>Alkalimarinus</taxon>
    </lineage>
</organism>
<evidence type="ECO:0000313" key="3">
    <source>
        <dbReference type="Proteomes" id="UP001164472"/>
    </source>
</evidence>
<feature type="transmembrane region" description="Helical" evidence="1">
    <location>
        <begin position="36"/>
        <end position="56"/>
    </location>
</feature>
<dbReference type="KEGG" id="asem:NNL22_15195"/>
<dbReference type="AlphaFoldDB" id="A0A9E8HRB7"/>
<evidence type="ECO:0000313" key="2">
    <source>
        <dbReference type="EMBL" id="UZW74354.1"/>
    </source>
</evidence>
<feature type="transmembrane region" description="Helical" evidence="1">
    <location>
        <begin position="6"/>
        <end position="29"/>
    </location>
</feature>
<sequence>MDNIIYLVSFILTMSLATFATRAAPFVLFHKQGEHPILVFLGRYLPPAIMLLLLIYCVKDIDWFVDQGGINELTALSAVTIAHLVFRNPLVSILLGTGLYMYLKQSI</sequence>
<keyword evidence="3" id="KW-1185">Reference proteome</keyword>
<feature type="transmembrane region" description="Helical" evidence="1">
    <location>
        <begin position="76"/>
        <end position="103"/>
    </location>
</feature>
<proteinExistence type="predicted"/>
<dbReference type="Pfam" id="PF05437">
    <property type="entry name" value="AzlD"/>
    <property type="match status" value="1"/>
</dbReference>
<keyword evidence="1" id="KW-0812">Transmembrane</keyword>
<protein>
    <submittedName>
        <fullName evidence="2">AzlD domain-containing protein</fullName>
    </submittedName>
</protein>
<dbReference type="Proteomes" id="UP001164472">
    <property type="component" value="Chromosome"/>
</dbReference>
<keyword evidence="1" id="KW-1133">Transmembrane helix</keyword>
<reference evidence="2" key="1">
    <citation type="submission" date="2022-07" db="EMBL/GenBank/DDBJ databases">
        <title>Alkalimarinus sp. nov., isolated from gut of a Alitta virens.</title>
        <authorList>
            <person name="Yang A.I."/>
            <person name="Shin N.-R."/>
        </authorList>
    </citation>
    <scope>NUCLEOTIDE SEQUENCE</scope>
    <source>
        <strain evidence="2">FA028</strain>
    </source>
</reference>
<evidence type="ECO:0000256" key="1">
    <source>
        <dbReference type="SAM" id="Phobius"/>
    </source>
</evidence>
<dbReference type="InterPro" id="IPR008407">
    <property type="entry name" value="Brnchd-chn_aa_trnsp_AzlD"/>
</dbReference>
<name>A0A9E8HRB7_9ALTE</name>
<dbReference type="PIRSF" id="PIRSF003203">
    <property type="entry name" value="AzlD"/>
    <property type="match status" value="1"/>
</dbReference>